<gene>
    <name evidence="2" type="ORF">O3P69_020676</name>
</gene>
<feature type="compositionally biased region" description="Polar residues" evidence="1">
    <location>
        <begin position="112"/>
        <end position="139"/>
    </location>
</feature>
<sequence length="139" mass="15193">MKIHRSAQREVQEGPLGGALSVRVEGRSRTSVHICAVIFDCLESSAALLVRKHGTRRFLQLGKSTQVANLTGKSKVILLKREKVLSLVLFTHHAVVLLRRLQKESYPPRLTGTASQTARDVITTQTTPSPNGVSGKQAD</sequence>
<dbReference type="EMBL" id="JARAKH010000028">
    <property type="protein sequence ID" value="KAK8388885.1"/>
    <property type="molecule type" value="Genomic_DNA"/>
</dbReference>
<evidence type="ECO:0000256" key="1">
    <source>
        <dbReference type="SAM" id="MobiDB-lite"/>
    </source>
</evidence>
<comment type="caution">
    <text evidence="2">The sequence shown here is derived from an EMBL/GenBank/DDBJ whole genome shotgun (WGS) entry which is preliminary data.</text>
</comment>
<feature type="region of interest" description="Disordered" evidence="1">
    <location>
        <begin position="108"/>
        <end position="139"/>
    </location>
</feature>
<proteinExistence type="predicted"/>
<name>A0AAW0TMD1_SCYPA</name>
<evidence type="ECO:0000313" key="3">
    <source>
        <dbReference type="Proteomes" id="UP001487740"/>
    </source>
</evidence>
<keyword evidence="3" id="KW-1185">Reference proteome</keyword>
<organism evidence="2 3">
    <name type="scientific">Scylla paramamosain</name>
    <name type="common">Mud crab</name>
    <dbReference type="NCBI Taxonomy" id="85552"/>
    <lineage>
        <taxon>Eukaryota</taxon>
        <taxon>Metazoa</taxon>
        <taxon>Ecdysozoa</taxon>
        <taxon>Arthropoda</taxon>
        <taxon>Crustacea</taxon>
        <taxon>Multicrustacea</taxon>
        <taxon>Malacostraca</taxon>
        <taxon>Eumalacostraca</taxon>
        <taxon>Eucarida</taxon>
        <taxon>Decapoda</taxon>
        <taxon>Pleocyemata</taxon>
        <taxon>Brachyura</taxon>
        <taxon>Eubrachyura</taxon>
        <taxon>Portunoidea</taxon>
        <taxon>Portunidae</taxon>
        <taxon>Portuninae</taxon>
        <taxon>Scylla</taxon>
    </lineage>
</organism>
<dbReference type="AlphaFoldDB" id="A0AAW0TMD1"/>
<accession>A0AAW0TMD1</accession>
<evidence type="ECO:0000313" key="2">
    <source>
        <dbReference type="EMBL" id="KAK8388885.1"/>
    </source>
</evidence>
<protein>
    <submittedName>
        <fullName evidence="2">Uncharacterized protein</fullName>
    </submittedName>
</protein>
<dbReference type="Proteomes" id="UP001487740">
    <property type="component" value="Unassembled WGS sequence"/>
</dbReference>
<reference evidence="2 3" key="1">
    <citation type="submission" date="2023-03" db="EMBL/GenBank/DDBJ databases">
        <title>High-quality genome of Scylla paramamosain provides insights in environmental adaptation.</title>
        <authorList>
            <person name="Zhang L."/>
        </authorList>
    </citation>
    <scope>NUCLEOTIDE SEQUENCE [LARGE SCALE GENOMIC DNA]</scope>
    <source>
        <strain evidence="2">LZ_2023a</strain>
        <tissue evidence="2">Muscle</tissue>
    </source>
</reference>